<name>A0ABW4V3Z4_9MICO</name>
<keyword evidence="6" id="KW-1185">Reference proteome</keyword>
<protein>
    <submittedName>
        <fullName evidence="5">Alginate lyase family protein</fullName>
    </submittedName>
</protein>
<dbReference type="InterPro" id="IPR008929">
    <property type="entry name" value="Chondroitin_lyas"/>
</dbReference>
<dbReference type="RefSeq" id="WP_377196195.1">
    <property type="nucleotide sequence ID" value="NZ_JBHUHF010000001.1"/>
</dbReference>
<organism evidence="5 6">
    <name type="scientific">Promicromonospora aerolata</name>
    <dbReference type="NCBI Taxonomy" id="195749"/>
    <lineage>
        <taxon>Bacteria</taxon>
        <taxon>Bacillati</taxon>
        <taxon>Actinomycetota</taxon>
        <taxon>Actinomycetes</taxon>
        <taxon>Micrococcales</taxon>
        <taxon>Promicromonosporaceae</taxon>
        <taxon>Promicromonospora</taxon>
    </lineage>
</organism>
<sequence>MSPNLMSHDTSRRQFLRGIAVVGAGTAVASFAATSPAFAVPLTTAEAGLVHPGALHTVDHLAAVKAGVDAGSTPYASAWSRLISDPRSRTDWTAGPAAVLRVGGEDVNYHDLLDDAHAAYQNALIWRVNGDEARARTACAILNAWSATLTSIVGAPSTPLASGIHGFVLANAAELVRDRDDLDAAAFDAMLKDVILPSNQHQLTAADDGCLSRFGVVWDLAHLASMMSIAIFRDDEALLAQAVDHFDHRAGAPIVKVIPFVHDEGMGQVHSIIATGLAAVVCEMAWSQGYDLYSSQGSRLLASAAFVAGTTQDYEHFQNPDRLWGTSESGSAWAILHDHYAGRQSADVSARLTHLADEARAEGGAVDRMGLGRYAYFLD</sequence>
<comment type="caution">
    <text evidence="5">The sequence shown here is derived from an EMBL/GenBank/DDBJ whole genome shotgun (WGS) entry which is preliminary data.</text>
</comment>
<keyword evidence="1 3" id="KW-0732">Signal</keyword>
<reference evidence="6" key="1">
    <citation type="journal article" date="2019" name="Int. J. Syst. Evol. Microbiol.">
        <title>The Global Catalogue of Microorganisms (GCM) 10K type strain sequencing project: providing services to taxonomists for standard genome sequencing and annotation.</title>
        <authorList>
            <consortium name="The Broad Institute Genomics Platform"/>
            <consortium name="The Broad Institute Genome Sequencing Center for Infectious Disease"/>
            <person name="Wu L."/>
            <person name="Ma J."/>
        </authorList>
    </citation>
    <scope>NUCLEOTIDE SEQUENCE [LARGE SCALE GENOMIC DNA]</scope>
    <source>
        <strain evidence="6">CCM 7043</strain>
    </source>
</reference>
<evidence type="ECO:0000313" key="5">
    <source>
        <dbReference type="EMBL" id="MFD2024245.1"/>
    </source>
</evidence>
<dbReference type="InterPro" id="IPR006311">
    <property type="entry name" value="TAT_signal"/>
</dbReference>
<dbReference type="InterPro" id="IPR019546">
    <property type="entry name" value="TAT_signal_bac_arc"/>
</dbReference>
<dbReference type="Pfam" id="PF10518">
    <property type="entry name" value="TAT_signal"/>
    <property type="match status" value="1"/>
</dbReference>
<feature type="domain" description="Alginate lyase" evidence="4">
    <location>
        <begin position="108"/>
        <end position="316"/>
    </location>
</feature>
<evidence type="ECO:0000313" key="6">
    <source>
        <dbReference type="Proteomes" id="UP001597338"/>
    </source>
</evidence>
<dbReference type="Proteomes" id="UP001597338">
    <property type="component" value="Unassembled WGS sequence"/>
</dbReference>
<dbReference type="InterPro" id="IPR008397">
    <property type="entry name" value="Alginate_lyase_dom"/>
</dbReference>
<proteinExistence type="predicted"/>
<evidence type="ECO:0000259" key="4">
    <source>
        <dbReference type="Pfam" id="PF05426"/>
    </source>
</evidence>
<feature type="chain" id="PRO_5047423227" evidence="3">
    <location>
        <begin position="40"/>
        <end position="379"/>
    </location>
</feature>
<dbReference type="Gene3D" id="1.50.10.100">
    <property type="entry name" value="Chondroitin AC/alginate lyase"/>
    <property type="match status" value="1"/>
</dbReference>
<dbReference type="EMBL" id="JBHUHF010000001">
    <property type="protein sequence ID" value="MFD2024245.1"/>
    <property type="molecule type" value="Genomic_DNA"/>
</dbReference>
<keyword evidence="2 5" id="KW-0456">Lyase</keyword>
<dbReference type="GO" id="GO:0016829">
    <property type="term" value="F:lyase activity"/>
    <property type="evidence" value="ECO:0007669"/>
    <property type="project" value="UniProtKB-KW"/>
</dbReference>
<dbReference type="NCBIfam" id="TIGR01409">
    <property type="entry name" value="TAT_signal_seq"/>
    <property type="match status" value="1"/>
</dbReference>
<dbReference type="Pfam" id="PF05426">
    <property type="entry name" value="Alginate_lyase"/>
    <property type="match status" value="1"/>
</dbReference>
<evidence type="ECO:0000256" key="1">
    <source>
        <dbReference type="ARBA" id="ARBA00022729"/>
    </source>
</evidence>
<gene>
    <name evidence="5" type="ORF">ACFSL2_01835</name>
</gene>
<evidence type="ECO:0000256" key="3">
    <source>
        <dbReference type="SAM" id="SignalP"/>
    </source>
</evidence>
<accession>A0ABW4V3Z4</accession>
<dbReference type="SUPFAM" id="SSF48230">
    <property type="entry name" value="Chondroitin AC/alginate lyase"/>
    <property type="match status" value="1"/>
</dbReference>
<dbReference type="PROSITE" id="PS51318">
    <property type="entry name" value="TAT"/>
    <property type="match status" value="1"/>
</dbReference>
<feature type="signal peptide" evidence="3">
    <location>
        <begin position="1"/>
        <end position="39"/>
    </location>
</feature>
<evidence type="ECO:0000256" key="2">
    <source>
        <dbReference type="ARBA" id="ARBA00023239"/>
    </source>
</evidence>